<keyword evidence="2" id="KW-0732">Signal</keyword>
<dbReference type="Proteomes" id="UP000027222">
    <property type="component" value="Unassembled WGS sequence"/>
</dbReference>
<evidence type="ECO:0000256" key="1">
    <source>
        <dbReference type="SAM" id="MobiDB-lite"/>
    </source>
</evidence>
<reference evidence="4" key="1">
    <citation type="journal article" date="2014" name="Proc. Natl. Acad. Sci. U.S.A.">
        <title>Extensive sampling of basidiomycete genomes demonstrates inadequacy of the white-rot/brown-rot paradigm for wood decay fungi.</title>
        <authorList>
            <person name="Riley R."/>
            <person name="Salamov A.A."/>
            <person name="Brown D.W."/>
            <person name="Nagy L.G."/>
            <person name="Floudas D."/>
            <person name="Held B.W."/>
            <person name="Levasseur A."/>
            <person name="Lombard V."/>
            <person name="Morin E."/>
            <person name="Otillar R."/>
            <person name="Lindquist E.A."/>
            <person name="Sun H."/>
            <person name="LaButti K.M."/>
            <person name="Schmutz J."/>
            <person name="Jabbour D."/>
            <person name="Luo H."/>
            <person name="Baker S.E."/>
            <person name="Pisabarro A.G."/>
            <person name="Walton J.D."/>
            <person name="Blanchette R.A."/>
            <person name="Henrissat B."/>
            <person name="Martin F."/>
            <person name="Cullen D."/>
            <person name="Hibbett D.S."/>
            <person name="Grigoriev I.V."/>
        </authorList>
    </citation>
    <scope>NUCLEOTIDE SEQUENCE [LARGE SCALE GENOMIC DNA]</scope>
    <source>
        <strain evidence="4">CBS 339.88</strain>
    </source>
</reference>
<evidence type="ECO:0000313" key="4">
    <source>
        <dbReference type="Proteomes" id="UP000027222"/>
    </source>
</evidence>
<sequence>MALFTCLYLLAFLVTYANHTDSPPITTRCKEVVFIETTDLYPPSDTVITHLRRSQEDLATYNPTGGGVTAIMCSSPSVTISITFPLDTCTQPTGIGPDLPCPAYTHLPYCIKETGGALPFCMSKFEPLHSLLLDSQHRGTTSTALNSWSYDLSTISRPMLADSHETVTGSGLSEPYLCAHHCVSSVSAFGVRAELALLNIRRHFVTKLVFWFEMNSVRIYEPNGWNNVTQTWLETLLDDFVGPTPKNVHVTDNYTVIIPSNDDTEGDAPERHSGGGLTNSRKKIIKGSLLQQFIDPEAGITVLDSDYELVDYMDDAELDAFAEANPRCIPARMPIHLHAEYLGVPDIRTLGNRHGIFIHSKLNRKEATSKFDLAHHCDTCDSHRCVFLPRHKEESRLFLSEIRQFVRNADSLDLDDHEDIIIRAYRRDDEPLDIQGAIKADIPLRFLCDSQPLSLLRDVAKLHGLEIANNARARKVIGSLKKHSCINCPSFVCLIQTRPKRSSHMKLADLREYIQDQAIPLHEDRVVTFVGYQNADECMDVDNTIKANIPLHVLCNFQPLSSLRSIAELHGVSHTGSSAKMTAALSRHDCSNCQKT</sequence>
<dbReference type="AlphaFoldDB" id="A0A067S653"/>
<feature type="signal peptide" evidence="2">
    <location>
        <begin position="1"/>
        <end position="17"/>
    </location>
</feature>
<organism evidence="3 4">
    <name type="scientific">Galerina marginata (strain CBS 339.88)</name>
    <dbReference type="NCBI Taxonomy" id="685588"/>
    <lineage>
        <taxon>Eukaryota</taxon>
        <taxon>Fungi</taxon>
        <taxon>Dikarya</taxon>
        <taxon>Basidiomycota</taxon>
        <taxon>Agaricomycotina</taxon>
        <taxon>Agaricomycetes</taxon>
        <taxon>Agaricomycetidae</taxon>
        <taxon>Agaricales</taxon>
        <taxon>Agaricineae</taxon>
        <taxon>Strophariaceae</taxon>
        <taxon>Galerina</taxon>
    </lineage>
</organism>
<dbReference type="EMBL" id="KL142454">
    <property type="protein sequence ID" value="KDR65352.1"/>
    <property type="molecule type" value="Genomic_DNA"/>
</dbReference>
<protein>
    <submittedName>
        <fullName evidence="3">Uncharacterized protein</fullName>
    </submittedName>
</protein>
<dbReference type="HOGENOM" id="CLU_457856_0_0_1"/>
<gene>
    <name evidence="3" type="ORF">GALMADRAFT_217595</name>
</gene>
<feature type="chain" id="PRO_5001645489" evidence="2">
    <location>
        <begin position="18"/>
        <end position="596"/>
    </location>
</feature>
<evidence type="ECO:0000313" key="3">
    <source>
        <dbReference type="EMBL" id="KDR65352.1"/>
    </source>
</evidence>
<proteinExistence type="predicted"/>
<feature type="region of interest" description="Disordered" evidence="1">
    <location>
        <begin position="260"/>
        <end position="279"/>
    </location>
</feature>
<evidence type="ECO:0000256" key="2">
    <source>
        <dbReference type="SAM" id="SignalP"/>
    </source>
</evidence>
<accession>A0A067S653</accession>
<keyword evidence="4" id="KW-1185">Reference proteome</keyword>
<name>A0A067S653_GALM3</name>